<feature type="region of interest" description="Disordered" evidence="1">
    <location>
        <begin position="145"/>
        <end position="170"/>
    </location>
</feature>
<feature type="compositionally biased region" description="Polar residues" evidence="1">
    <location>
        <begin position="697"/>
        <end position="730"/>
    </location>
</feature>
<dbReference type="SMART" id="SM00213">
    <property type="entry name" value="UBQ"/>
    <property type="match status" value="1"/>
</dbReference>
<feature type="compositionally biased region" description="Polar residues" evidence="1">
    <location>
        <begin position="1009"/>
        <end position="1032"/>
    </location>
</feature>
<accession>A0ABD1XYZ0</accession>
<dbReference type="PANTHER" id="PTHR15204:SF0">
    <property type="entry name" value="LARGE PROLINE-RICH PROTEIN BAG6"/>
    <property type="match status" value="1"/>
</dbReference>
<feature type="compositionally biased region" description="Low complexity" evidence="1">
    <location>
        <begin position="566"/>
        <end position="579"/>
    </location>
</feature>
<dbReference type="InterPro" id="IPR000626">
    <property type="entry name" value="Ubiquitin-like_dom"/>
</dbReference>
<feature type="compositionally biased region" description="Polar residues" evidence="1">
    <location>
        <begin position="1239"/>
        <end position="1250"/>
    </location>
</feature>
<comment type="caution">
    <text evidence="3">The sequence shown here is derived from an EMBL/GenBank/DDBJ whole genome shotgun (WGS) entry which is preliminary data.</text>
</comment>
<name>A0ABD1XYZ0_9MARC</name>
<dbReference type="Pfam" id="PF00240">
    <property type="entry name" value="ubiquitin"/>
    <property type="match status" value="1"/>
</dbReference>
<dbReference type="InterPro" id="IPR029071">
    <property type="entry name" value="Ubiquitin-like_domsf"/>
</dbReference>
<feature type="region of interest" description="Disordered" evidence="1">
    <location>
        <begin position="244"/>
        <end position="277"/>
    </location>
</feature>
<organism evidence="3 4">
    <name type="scientific">Riccia fluitans</name>
    <dbReference type="NCBI Taxonomy" id="41844"/>
    <lineage>
        <taxon>Eukaryota</taxon>
        <taxon>Viridiplantae</taxon>
        <taxon>Streptophyta</taxon>
        <taxon>Embryophyta</taxon>
        <taxon>Marchantiophyta</taxon>
        <taxon>Marchantiopsida</taxon>
        <taxon>Marchantiidae</taxon>
        <taxon>Marchantiales</taxon>
        <taxon>Ricciaceae</taxon>
        <taxon>Riccia</taxon>
    </lineage>
</organism>
<keyword evidence="4" id="KW-1185">Reference proteome</keyword>
<evidence type="ECO:0000313" key="3">
    <source>
        <dbReference type="EMBL" id="KAL2614169.1"/>
    </source>
</evidence>
<dbReference type="FunFam" id="3.10.20.90:FF:000154">
    <property type="entry name" value="Large proline-rich protein BAG6"/>
    <property type="match status" value="1"/>
</dbReference>
<feature type="region of interest" description="Disordered" evidence="1">
    <location>
        <begin position="1344"/>
        <end position="1369"/>
    </location>
</feature>
<protein>
    <recommendedName>
        <fullName evidence="2">Ubiquitin-like domain-containing protein</fullName>
    </recommendedName>
</protein>
<dbReference type="PROSITE" id="PS50053">
    <property type="entry name" value="UBIQUITIN_2"/>
    <property type="match status" value="1"/>
</dbReference>
<feature type="region of interest" description="Disordered" evidence="1">
    <location>
        <begin position="697"/>
        <end position="734"/>
    </location>
</feature>
<feature type="compositionally biased region" description="Polar residues" evidence="1">
    <location>
        <begin position="902"/>
        <end position="915"/>
    </location>
</feature>
<feature type="region of interest" description="Disordered" evidence="1">
    <location>
        <begin position="382"/>
        <end position="419"/>
    </location>
</feature>
<feature type="region of interest" description="Disordered" evidence="1">
    <location>
        <begin position="1"/>
        <end position="35"/>
    </location>
</feature>
<feature type="region of interest" description="Disordered" evidence="1">
    <location>
        <begin position="1239"/>
        <end position="1267"/>
    </location>
</feature>
<feature type="compositionally biased region" description="Polar residues" evidence="1">
    <location>
        <begin position="968"/>
        <end position="980"/>
    </location>
</feature>
<dbReference type="PANTHER" id="PTHR15204">
    <property type="entry name" value="LARGE PROLINE-RICH PROTEIN BAG6"/>
    <property type="match status" value="1"/>
</dbReference>
<feature type="compositionally biased region" description="Polar residues" evidence="1">
    <location>
        <begin position="861"/>
        <end position="874"/>
    </location>
</feature>
<evidence type="ECO:0000259" key="2">
    <source>
        <dbReference type="PROSITE" id="PS50053"/>
    </source>
</evidence>
<reference evidence="3 4" key="1">
    <citation type="submission" date="2024-09" db="EMBL/GenBank/DDBJ databases">
        <title>Chromosome-scale assembly of Riccia fluitans.</title>
        <authorList>
            <person name="Paukszto L."/>
            <person name="Sawicki J."/>
            <person name="Karawczyk K."/>
            <person name="Piernik-Szablinska J."/>
            <person name="Szczecinska M."/>
            <person name="Mazdziarz M."/>
        </authorList>
    </citation>
    <scope>NUCLEOTIDE SEQUENCE [LARGE SCALE GENOMIC DNA]</scope>
    <source>
        <strain evidence="3">Rf_01</strain>
        <tissue evidence="3">Aerial parts of the thallus</tissue>
    </source>
</reference>
<sequence>MFLSLSQRTPPEGKRWGRWRTGEKTRRHEGVGNSSWWNTASPSRLRSGTIYKVLISMDRGQSSSENAGGAEDGGPTVEIKIRTLNAQSYTLRIEKDTPVPVLKDRIASLAGIPVENQRLIYGGKVLKDDQLLSAYNVEDGHTLHLVARQPPPPPVSTGQDQAGSGSHGPADMFIVSPRNRSGHVSHSLLMGTINIPDTGEGGMPDVNRIISAVLNSVGIGNAASAAQVGTGTGGTLSVGVLPTRPAQATGSDGQARPGATDSRVQTGPPGFDNGPPRELEATLQIDALYGSPPSGILDGAGPNAHPPFRILQHPMVVPDALTTMSQYLDRLEQSFSIAESGTVHNTGGTSIAETANHPESTSGQTSPSLSVQGVAANAAGVFPEESRSTSSLPSPTPTNDGPDSGVLSGPPARRSPTPQALGSIVQRVQALLSGQAGSALSRLAMQLENEPSLLEPAARADVQATAIRDGHMMQNLGALLLELGRTTLTLRMGQTPAESVVNAGPAVFISPSGPNPMMVQSVPLQTGVALGTLPVGASQPSGGIVGPTLGPRSINIHIHTSDLRLPSGAPSSPTPSSSQRPPPRAVAGVTSGAPALTVRQVTERTDAANVENGLRQIFIRGESANAAQQPGGETNPQTVTATAVQGAIMTFNENGAVRVVPVRTRPAATARGATSAGNGSNDVNPTTLLARFQQQLESLQQRSTPQTSAPGSSTAGTNSSTQDTNASLPPTNVPPIRAQVHVQSWAPTFIHDTGFSQSLVYTPATGEIVLQPQNQGAQPTTVGQQAGVNIGPPSQVSSESVPVSASSSEQAEAQRRHMADVNRAVSGPIVARQDVHEFGLSLGPLLNQIVSAFRPPGLTNDGPQTEQGNVQSPVDQLRETPEMVSSRASTVSTAEPHPNNPNPTEGGSQSQANRQRTPETAADVQTSDKMLVGTSSEDDSGSRPVTAVEDGSGERLAGGSRDTGERSPVTSTDQAQSSGQGEDKKSNPPLGLGPGGLTPLPPRGRRRSNVQQPHGASAREQSAPSSGNDLTTEQTAARNFLESFVSSVDRENDASDGSSTEQSLNQLTQGLLPLLGNLSNVVTGQAGGDSNLGDIMGQLLSRTSEGNAAQTPFPASMLRGMMGQVVQSPFMENLLQQVMSGPRGEEMQSPGLAPPGRSGEGSLDFTGVVQQMLPVITRMFGGTQTPSAGQQVPNPVGDMRQNEESASRGVSGQMSDTGRWREALSEEEAAQWNETITADVEQQQSASPQRPLSDAYVRGSPVAKRQKTELDGTAQKLQNGGAPEDVLRSVAHNVAEQFVGTNGAAHGEGSLLAEQVVGAEGLTEAYMAVLFHDLAARVAADPDFGDGTRFPNAARVFQQPKATKEPDGG</sequence>
<evidence type="ECO:0000256" key="1">
    <source>
        <dbReference type="SAM" id="MobiDB-lite"/>
    </source>
</evidence>
<feature type="region of interest" description="Disordered" evidence="1">
    <location>
        <begin position="562"/>
        <end position="591"/>
    </location>
</feature>
<feature type="region of interest" description="Disordered" evidence="1">
    <location>
        <begin position="341"/>
        <end position="368"/>
    </location>
</feature>
<feature type="compositionally biased region" description="Basic and acidic residues" evidence="1">
    <location>
        <begin position="11"/>
        <end position="30"/>
    </location>
</feature>
<evidence type="ECO:0000313" key="4">
    <source>
        <dbReference type="Proteomes" id="UP001605036"/>
    </source>
</evidence>
<dbReference type="PROSITE" id="PS00299">
    <property type="entry name" value="UBIQUITIN_1"/>
    <property type="match status" value="1"/>
</dbReference>
<dbReference type="Gene3D" id="3.10.20.90">
    <property type="entry name" value="Phosphatidylinositol 3-kinase Catalytic Subunit, Chain A, domain 1"/>
    <property type="match status" value="1"/>
</dbReference>
<feature type="compositionally biased region" description="Polar residues" evidence="1">
    <location>
        <begin position="1182"/>
        <end position="1193"/>
    </location>
</feature>
<feature type="region of interest" description="Disordered" evidence="1">
    <location>
        <begin position="1180"/>
        <end position="1217"/>
    </location>
</feature>
<dbReference type="InterPro" id="IPR019954">
    <property type="entry name" value="Ubiquitin_CS"/>
</dbReference>
<dbReference type="Proteomes" id="UP001605036">
    <property type="component" value="Unassembled WGS sequence"/>
</dbReference>
<proteinExistence type="predicted"/>
<gene>
    <name evidence="3" type="ORF">R1flu_025861</name>
</gene>
<feature type="region of interest" description="Disordered" evidence="1">
    <location>
        <begin position="854"/>
        <end position="1032"/>
    </location>
</feature>
<dbReference type="EMBL" id="JBHFFA010000007">
    <property type="protein sequence ID" value="KAL2614169.1"/>
    <property type="molecule type" value="Genomic_DNA"/>
</dbReference>
<dbReference type="PRINTS" id="PR00348">
    <property type="entry name" value="UBIQUITIN"/>
</dbReference>
<dbReference type="InterPro" id="IPR019956">
    <property type="entry name" value="Ubiquitin_dom"/>
</dbReference>
<feature type="domain" description="Ubiquitin-like" evidence="2">
    <location>
        <begin position="77"/>
        <end position="152"/>
    </location>
</feature>
<dbReference type="SUPFAM" id="SSF54236">
    <property type="entry name" value="Ubiquitin-like"/>
    <property type="match status" value="1"/>
</dbReference>